<evidence type="ECO:0000313" key="3">
    <source>
        <dbReference type="Proteomes" id="UP000774617"/>
    </source>
</evidence>
<evidence type="ECO:0000313" key="2">
    <source>
        <dbReference type="EMBL" id="KAH7052009.1"/>
    </source>
</evidence>
<dbReference type="Proteomes" id="UP000774617">
    <property type="component" value="Unassembled WGS sequence"/>
</dbReference>
<protein>
    <submittedName>
        <fullName evidence="2">Uncharacterized protein</fullName>
    </submittedName>
</protein>
<accession>A0ABQ8GCD8</accession>
<keyword evidence="1" id="KW-0732">Signal</keyword>
<feature type="chain" id="PRO_5046065840" evidence="1">
    <location>
        <begin position="34"/>
        <end position="231"/>
    </location>
</feature>
<gene>
    <name evidence="2" type="ORF">B0J12DRAFT_60911</name>
</gene>
<evidence type="ECO:0000256" key="1">
    <source>
        <dbReference type="SAM" id="SignalP"/>
    </source>
</evidence>
<dbReference type="EMBL" id="JAGTJR010000011">
    <property type="protein sequence ID" value="KAH7052009.1"/>
    <property type="molecule type" value="Genomic_DNA"/>
</dbReference>
<organism evidence="2 3">
    <name type="scientific">Macrophomina phaseolina</name>
    <dbReference type="NCBI Taxonomy" id="35725"/>
    <lineage>
        <taxon>Eukaryota</taxon>
        <taxon>Fungi</taxon>
        <taxon>Dikarya</taxon>
        <taxon>Ascomycota</taxon>
        <taxon>Pezizomycotina</taxon>
        <taxon>Dothideomycetes</taxon>
        <taxon>Dothideomycetes incertae sedis</taxon>
        <taxon>Botryosphaeriales</taxon>
        <taxon>Botryosphaeriaceae</taxon>
        <taxon>Macrophomina</taxon>
    </lineage>
</organism>
<comment type="caution">
    <text evidence="2">The sequence shown here is derived from an EMBL/GenBank/DDBJ whole genome shotgun (WGS) entry which is preliminary data.</text>
</comment>
<feature type="signal peptide" evidence="1">
    <location>
        <begin position="1"/>
        <end position="33"/>
    </location>
</feature>
<keyword evidence="3" id="KW-1185">Reference proteome</keyword>
<reference evidence="2 3" key="1">
    <citation type="journal article" date="2021" name="Nat. Commun.">
        <title>Genetic determinants of endophytism in the Arabidopsis root mycobiome.</title>
        <authorList>
            <person name="Mesny F."/>
            <person name="Miyauchi S."/>
            <person name="Thiergart T."/>
            <person name="Pickel B."/>
            <person name="Atanasova L."/>
            <person name="Karlsson M."/>
            <person name="Huettel B."/>
            <person name="Barry K.W."/>
            <person name="Haridas S."/>
            <person name="Chen C."/>
            <person name="Bauer D."/>
            <person name="Andreopoulos W."/>
            <person name="Pangilinan J."/>
            <person name="LaButti K."/>
            <person name="Riley R."/>
            <person name="Lipzen A."/>
            <person name="Clum A."/>
            <person name="Drula E."/>
            <person name="Henrissat B."/>
            <person name="Kohler A."/>
            <person name="Grigoriev I.V."/>
            <person name="Martin F.M."/>
            <person name="Hacquard S."/>
        </authorList>
    </citation>
    <scope>NUCLEOTIDE SEQUENCE [LARGE SCALE GENOMIC DNA]</scope>
    <source>
        <strain evidence="2 3">MPI-SDFR-AT-0080</strain>
    </source>
</reference>
<name>A0ABQ8GCD8_9PEZI</name>
<sequence length="231" mass="24568">MYHVKKRSRPVPLSLLLLLRCLVILVPTSPSTSHFPLPPACQPPFRAIPPSSSPAPTASLSSALATREPPLALLSISRPSQPDTLSSSPSPLLLARPSLTSFTGPARNSIRRLHATGFAAVNRPLCARLQKVYTCPLTLVVLEGCSFLVGTPKHTAHSVPRRETCSINRGHLAVPIYVASTQPSKRTADKPSQSACQGPEMAFLSRAGLGLRGTAGSNSRRITVSLIIPAH</sequence>
<proteinExistence type="predicted"/>